<dbReference type="Gene3D" id="1.20.1270.60">
    <property type="entry name" value="Arfaptin homology (AH) domain/BAR domain"/>
    <property type="match status" value="1"/>
</dbReference>
<dbReference type="SUPFAM" id="SSF103657">
    <property type="entry name" value="BAR/IMD domain-like"/>
    <property type="match status" value="1"/>
</dbReference>
<proteinExistence type="predicted"/>
<accession>A0A3R7LX71</accession>
<organism evidence="3 4">
    <name type="scientific">Aspergillus turcosus</name>
    <dbReference type="NCBI Taxonomy" id="1245748"/>
    <lineage>
        <taxon>Eukaryota</taxon>
        <taxon>Fungi</taxon>
        <taxon>Dikarya</taxon>
        <taxon>Ascomycota</taxon>
        <taxon>Pezizomycotina</taxon>
        <taxon>Eurotiomycetes</taxon>
        <taxon>Eurotiomycetidae</taxon>
        <taxon>Eurotiales</taxon>
        <taxon>Aspergillaceae</taxon>
        <taxon>Aspergillus</taxon>
        <taxon>Aspergillus subgen. Fumigati</taxon>
    </lineage>
</organism>
<feature type="compositionally biased region" description="Polar residues" evidence="1">
    <location>
        <begin position="232"/>
        <end position="253"/>
    </location>
</feature>
<keyword evidence="4" id="KW-1185">Reference proteome</keyword>
<name>A0A3R7LX71_9EURO</name>
<feature type="domain" description="BAR" evidence="2">
    <location>
        <begin position="15"/>
        <end position="237"/>
    </location>
</feature>
<dbReference type="PROSITE" id="PS51021">
    <property type="entry name" value="BAR"/>
    <property type="match status" value="1"/>
</dbReference>
<evidence type="ECO:0000256" key="1">
    <source>
        <dbReference type="SAM" id="MobiDB-lite"/>
    </source>
</evidence>
<dbReference type="Proteomes" id="UP000215289">
    <property type="component" value="Unassembled WGS sequence"/>
</dbReference>
<dbReference type="Pfam" id="PF03114">
    <property type="entry name" value="BAR"/>
    <property type="match status" value="1"/>
</dbReference>
<feature type="compositionally biased region" description="Polar residues" evidence="1">
    <location>
        <begin position="307"/>
        <end position="348"/>
    </location>
</feature>
<feature type="compositionally biased region" description="Pro residues" evidence="1">
    <location>
        <begin position="408"/>
        <end position="427"/>
    </location>
</feature>
<dbReference type="SMART" id="SM00721">
    <property type="entry name" value="BAR"/>
    <property type="match status" value="1"/>
</dbReference>
<evidence type="ECO:0000313" key="3">
    <source>
        <dbReference type="EMBL" id="RLL96137.1"/>
    </source>
</evidence>
<dbReference type="InterPro" id="IPR004148">
    <property type="entry name" value="BAR_dom"/>
</dbReference>
<evidence type="ECO:0000313" key="4">
    <source>
        <dbReference type="Proteomes" id="UP000215289"/>
    </source>
</evidence>
<reference evidence="3 4" key="1">
    <citation type="submission" date="2018-08" db="EMBL/GenBank/DDBJ databases">
        <title>Draft genome sequences of two Aspergillus turcosus clinical strains isolated from bronchoalveolar lavage fluid: one azole-susceptible and the other azole-resistant.</title>
        <authorList>
            <person name="Parent-Michaud M."/>
            <person name="Dufresne P.J."/>
            <person name="Fournier E."/>
            <person name="Martineau C."/>
            <person name="Moreira S."/>
            <person name="Perkins V."/>
            <person name="De Repentigny L."/>
            <person name="Dufresne S.F."/>
        </authorList>
    </citation>
    <scope>NUCLEOTIDE SEQUENCE [LARGE SCALE GENOMIC DNA]</scope>
    <source>
        <strain evidence="3">HMR AF 1038</strain>
    </source>
</reference>
<feature type="compositionally biased region" description="Basic and acidic residues" evidence="1">
    <location>
        <begin position="254"/>
        <end position="265"/>
    </location>
</feature>
<dbReference type="EMBL" id="NIDN02000122">
    <property type="protein sequence ID" value="RLL96137.1"/>
    <property type="molecule type" value="Genomic_DNA"/>
</dbReference>
<evidence type="ECO:0000259" key="2">
    <source>
        <dbReference type="PROSITE" id="PS51021"/>
    </source>
</evidence>
<comment type="caution">
    <text evidence="3">The sequence shown here is derived from an EMBL/GenBank/DDBJ whole genome shotgun (WGS) entry which is preliminary data.</text>
</comment>
<sequence length="436" mass="49417">MNVNKKFDRFKQWAGERMGGEVKTSVSDDFKAMETEMNVKHEGIDHIHKALIAYIKSISKRSEGDDKEKTLPIAHLGSSMVSHGEDYDANSEYGRCLTMFGRVEERIARVQEAYIAQASATYLESLERSLAQMKEYQAARKKLDSRRLAYDTSLSKMQKAKREDFRVEEELRTQKVKYEEANEDVYRRMYDIKDAEAEGVADLAAFLEAQLNYHERCREVLLQVKNDWPVDQFQSQTPNGRRTGRARSNTAHSYQERHEPLHEELTNAASPRPIIRSDRHPSSSVPPTLPVREAYPPETPFQRPVLNRTSTFEGPSQLRQLQPPGSSLWQSRATSENYISSRHSSQPRPVSMMPDNPYTDPYEESTAQVNAHSDVFYQGRSSPSSHGDAISRRASSGTLNGSALNKKAPPPPPPSRAKKPPPPPPMKRPMMSVGEV</sequence>
<dbReference type="STRING" id="1245748.A0A3R7LX71"/>
<feature type="region of interest" description="Disordered" evidence="1">
    <location>
        <begin position="232"/>
        <end position="436"/>
    </location>
</feature>
<feature type="compositionally biased region" description="Polar residues" evidence="1">
    <location>
        <begin position="393"/>
        <end position="403"/>
    </location>
</feature>
<dbReference type="OrthoDB" id="14167at2759"/>
<gene>
    <name evidence="3" type="ORF">CFD26_104722</name>
</gene>
<dbReference type="GO" id="GO:0005737">
    <property type="term" value="C:cytoplasm"/>
    <property type="evidence" value="ECO:0007669"/>
    <property type="project" value="InterPro"/>
</dbReference>
<protein>
    <recommendedName>
        <fullName evidence="2">BAR domain-containing protein</fullName>
    </recommendedName>
</protein>
<dbReference type="AlphaFoldDB" id="A0A3R7LX71"/>
<dbReference type="InterPro" id="IPR027267">
    <property type="entry name" value="AH/BAR_dom_sf"/>
</dbReference>